<dbReference type="SUPFAM" id="SSF48484">
    <property type="entry name" value="Lipoxigenase"/>
    <property type="match status" value="2"/>
</dbReference>
<dbReference type="InterPro" id="IPR036392">
    <property type="entry name" value="PLAT/LH2_dom_sf"/>
</dbReference>
<dbReference type="EMBL" id="GG666547">
    <property type="protein sequence ID" value="EEN57209.1"/>
    <property type="molecule type" value="Genomic_DNA"/>
</dbReference>
<evidence type="ECO:0008006" key="9">
    <source>
        <dbReference type="Google" id="ProtNLM"/>
    </source>
</evidence>
<dbReference type="InParanoid" id="C3YRL2"/>
<dbReference type="GO" id="GO:0016702">
    <property type="term" value="F:oxidoreductase activity, acting on single donors with incorporation of molecular oxygen, incorporation of two atoms of oxygen"/>
    <property type="evidence" value="ECO:0007669"/>
    <property type="project" value="InterPro"/>
</dbReference>
<dbReference type="SMART" id="SM00308">
    <property type="entry name" value="LH2"/>
    <property type="match status" value="1"/>
</dbReference>
<dbReference type="Gene3D" id="3.10.450.60">
    <property type="match status" value="1"/>
</dbReference>
<dbReference type="Gene3D" id="2.60.60.20">
    <property type="entry name" value="PLAT/LH2 domain"/>
    <property type="match status" value="1"/>
</dbReference>
<dbReference type="PRINTS" id="PR00087">
    <property type="entry name" value="LIPOXYGENASE"/>
</dbReference>
<feature type="domain" description="Lipoxygenase" evidence="7">
    <location>
        <begin position="141"/>
        <end position="661"/>
    </location>
</feature>
<comment type="caution">
    <text evidence="5">Lacks conserved residue(s) required for the propagation of feature annotation.</text>
</comment>
<keyword evidence="1" id="KW-0479">Metal-binding</keyword>
<accession>C3YRL2</accession>
<evidence type="ECO:0000256" key="4">
    <source>
        <dbReference type="ARBA" id="ARBA00023098"/>
    </source>
</evidence>
<evidence type="ECO:0000256" key="1">
    <source>
        <dbReference type="ARBA" id="ARBA00022723"/>
    </source>
</evidence>
<dbReference type="STRING" id="7739.C3YRL2"/>
<keyword evidence="3" id="KW-0560">Oxidoreductase</keyword>
<name>C3YRL2_BRAFL</name>
<keyword evidence="4" id="KW-0443">Lipid metabolism</keyword>
<evidence type="ECO:0000259" key="6">
    <source>
        <dbReference type="PROSITE" id="PS50095"/>
    </source>
</evidence>
<evidence type="ECO:0000256" key="3">
    <source>
        <dbReference type="ARBA" id="ARBA00023002"/>
    </source>
</evidence>
<dbReference type="InterPro" id="IPR036226">
    <property type="entry name" value="LipOase_C_sf"/>
</dbReference>
<dbReference type="PROSITE" id="PS00081">
    <property type="entry name" value="LIPOXYGENASE_2"/>
    <property type="match status" value="1"/>
</dbReference>
<proteinExistence type="predicted"/>
<evidence type="ECO:0000313" key="8">
    <source>
        <dbReference type="EMBL" id="EEN57209.1"/>
    </source>
</evidence>
<dbReference type="InterPro" id="IPR020834">
    <property type="entry name" value="LipOase_CS"/>
</dbReference>
<evidence type="ECO:0000256" key="2">
    <source>
        <dbReference type="ARBA" id="ARBA00022964"/>
    </source>
</evidence>
<dbReference type="AlphaFoldDB" id="C3YRL2"/>
<organism>
    <name type="scientific">Branchiostoma floridae</name>
    <name type="common">Florida lancelet</name>
    <name type="synonym">Amphioxus</name>
    <dbReference type="NCBI Taxonomy" id="7739"/>
    <lineage>
        <taxon>Eukaryota</taxon>
        <taxon>Metazoa</taxon>
        <taxon>Chordata</taxon>
        <taxon>Cephalochordata</taxon>
        <taxon>Leptocardii</taxon>
        <taxon>Amphioxiformes</taxon>
        <taxon>Branchiostomatidae</taxon>
        <taxon>Branchiostoma</taxon>
    </lineage>
</organism>
<evidence type="ECO:0000256" key="5">
    <source>
        <dbReference type="PROSITE-ProRule" id="PRU00152"/>
    </source>
</evidence>
<sequence length="661" mass="74764">MLSSMKKHVEKRVEGVRSMLGTADTGMDVLIKTKTGNYLGAGTDGNVYVTLVDSEGKKSRDLKLNVLWKNDFERGAEGEYRLRNVEVTAPIRELKLWRDNSFPLDDWFCRSLSVQLNPDDNGPTIYFPVDRWIRAGGSVWLVPGGCCLPQDDTHRDERQEELSVMRERYKSFIHTEGLLPMLSMAKSLAILGMTNLDIICASFFHQDGRWETFDSIDQVFLPGKVPKGKTNWKTDENFGSQRLTGTNPTSIRVCTEIPEGFGVTAAMVEPFLYGLKLEDALQKSRLYYVDHTIMGITSMANKRTPRPMCAPYGLFFVNEKKDLVPVAIQLYPNTGEEKHPVFLPSDPPNTWLLAKMWFNCADACYHEAVPHLGFTHLLVEACNLAAKQNLSISHPIHRLLEPHFIYMFHINNLAQRTLIDHSLDQVTQIGAQGSFELQKHRVKTWRLDREGTLPEDLKFRGVANADDLPKYYYRDDALPTYDVIKKHVTLVVNYFYSPDGEGKCTKLDADHEIQAFAKALVESGIQGVPGNGKLSTVDELVQILTCIIFTASVQHAAVNFMQWDQYGFVPNMPLVLEGEPPKNKGVPGNGKLTTVDDLVQILTCIIFTASVQHAAVNFMQWDQFQEDLAKIAKDIEHENSTQRFKPYDYLDPRQIPNAISI</sequence>
<dbReference type="GO" id="GO:0034440">
    <property type="term" value="P:lipid oxidation"/>
    <property type="evidence" value="ECO:0007669"/>
    <property type="project" value="InterPro"/>
</dbReference>
<dbReference type="GO" id="GO:0046872">
    <property type="term" value="F:metal ion binding"/>
    <property type="evidence" value="ECO:0007669"/>
    <property type="project" value="UniProtKB-KW"/>
</dbReference>
<gene>
    <name evidence="8" type="ORF">BRAFLDRAFT_121075</name>
</gene>
<dbReference type="PROSITE" id="PS51393">
    <property type="entry name" value="LIPOXYGENASE_3"/>
    <property type="match status" value="1"/>
</dbReference>
<keyword evidence="2" id="KW-0223">Dioxygenase</keyword>
<dbReference type="InterPro" id="IPR001024">
    <property type="entry name" value="PLAT/LH2_dom"/>
</dbReference>
<dbReference type="InterPro" id="IPR013819">
    <property type="entry name" value="LipOase_C"/>
</dbReference>
<reference evidence="8" key="1">
    <citation type="journal article" date="2008" name="Nature">
        <title>The amphioxus genome and the evolution of the chordate karyotype.</title>
        <authorList>
            <consortium name="US DOE Joint Genome Institute (JGI-PGF)"/>
            <person name="Putnam N.H."/>
            <person name="Butts T."/>
            <person name="Ferrier D.E.K."/>
            <person name="Furlong R.F."/>
            <person name="Hellsten U."/>
            <person name="Kawashima T."/>
            <person name="Robinson-Rechavi M."/>
            <person name="Shoguchi E."/>
            <person name="Terry A."/>
            <person name="Yu J.-K."/>
            <person name="Benito-Gutierrez E.L."/>
            <person name="Dubchak I."/>
            <person name="Garcia-Fernandez J."/>
            <person name="Gibson-Brown J.J."/>
            <person name="Grigoriev I.V."/>
            <person name="Horton A.C."/>
            <person name="de Jong P.J."/>
            <person name="Jurka J."/>
            <person name="Kapitonov V.V."/>
            <person name="Kohara Y."/>
            <person name="Kuroki Y."/>
            <person name="Lindquist E."/>
            <person name="Lucas S."/>
            <person name="Osoegawa K."/>
            <person name="Pennacchio L.A."/>
            <person name="Salamov A.A."/>
            <person name="Satou Y."/>
            <person name="Sauka-Spengler T."/>
            <person name="Schmutz J."/>
            <person name="Shin-I T."/>
            <person name="Toyoda A."/>
            <person name="Bronner-Fraser M."/>
            <person name="Fujiyama A."/>
            <person name="Holland L.Z."/>
            <person name="Holland P.W.H."/>
            <person name="Satoh N."/>
            <person name="Rokhsar D.S."/>
        </authorList>
    </citation>
    <scope>NUCLEOTIDE SEQUENCE [LARGE SCALE GENOMIC DNA]</scope>
    <source>
        <strain evidence="8">S238N-H82</strain>
        <tissue evidence="8">Testes</tissue>
    </source>
</reference>
<protein>
    <recommendedName>
        <fullName evidence="9">Lipoxygenase domain-containing protein</fullName>
    </recommendedName>
</protein>
<feature type="domain" description="PLAT" evidence="6">
    <location>
        <begin position="27"/>
        <end position="147"/>
    </location>
</feature>
<dbReference type="Pfam" id="PF01477">
    <property type="entry name" value="PLAT"/>
    <property type="match status" value="1"/>
</dbReference>
<evidence type="ECO:0000259" key="7">
    <source>
        <dbReference type="PROSITE" id="PS51393"/>
    </source>
</evidence>
<dbReference type="InterPro" id="IPR000907">
    <property type="entry name" value="LipOase"/>
</dbReference>
<dbReference type="Pfam" id="PF00305">
    <property type="entry name" value="Lipoxygenase"/>
    <property type="match status" value="2"/>
</dbReference>
<dbReference type="PANTHER" id="PTHR11771">
    <property type="entry name" value="LIPOXYGENASE"/>
    <property type="match status" value="1"/>
</dbReference>
<dbReference type="PROSITE" id="PS50095">
    <property type="entry name" value="PLAT"/>
    <property type="match status" value="1"/>
</dbReference>
<dbReference type="SUPFAM" id="SSF49723">
    <property type="entry name" value="Lipase/lipooxygenase domain (PLAT/LH2 domain)"/>
    <property type="match status" value="1"/>
</dbReference>
<dbReference type="eggNOG" id="ENOG502QQSP">
    <property type="taxonomic scope" value="Eukaryota"/>
</dbReference>
<dbReference type="Gene3D" id="1.20.245.10">
    <property type="entry name" value="Lipoxygenase-1, Domain 5"/>
    <property type="match status" value="3"/>
</dbReference>